<proteinExistence type="predicted"/>
<sequence length="211" mass="23749">MEDIGSPDLLAQLLETRDSWPELWEKHWISWPTSALTAFPLEHSSTEAAGEIDAHFTGVSISGRAIGVVKLTVLQAWTAAWGRTCLQGRLAAYRDRTKDKSTQKWLDEWTANGYGDDTTLKLCDVGSKVQLAHHIICAVIYKKEIRVLTEQEASNEQRVQPRLLRHLEALKSVTFYRVAFAAPNTTFDWFAEARFFSSAIEHGGAGSTRHY</sequence>
<dbReference type="AlphaFoldDB" id="A0A976FH89"/>
<dbReference type="OrthoDB" id="127457at2759"/>
<keyword evidence="2" id="KW-1185">Reference proteome</keyword>
<accession>A0A976FH89</accession>
<organism evidence="1 2">
    <name type="scientific">Bremia lactucae</name>
    <name type="common">Lettuce downy mildew</name>
    <dbReference type="NCBI Taxonomy" id="4779"/>
    <lineage>
        <taxon>Eukaryota</taxon>
        <taxon>Sar</taxon>
        <taxon>Stramenopiles</taxon>
        <taxon>Oomycota</taxon>
        <taxon>Peronosporomycetes</taxon>
        <taxon>Peronosporales</taxon>
        <taxon>Peronosporaceae</taxon>
        <taxon>Bremia</taxon>
    </lineage>
</organism>
<protein>
    <submittedName>
        <fullName evidence="1">Uncharacterized protein</fullName>
    </submittedName>
</protein>
<evidence type="ECO:0000313" key="2">
    <source>
        <dbReference type="Proteomes" id="UP000294530"/>
    </source>
</evidence>
<dbReference type="KEGG" id="blac:94348551"/>
<reference evidence="1 2" key="1">
    <citation type="journal article" date="2021" name="Genome Biol.">
        <title>AFLAP: assembly-free linkage analysis pipeline using k-mers from genome sequencing data.</title>
        <authorList>
            <person name="Fletcher K."/>
            <person name="Zhang L."/>
            <person name="Gil J."/>
            <person name="Han R."/>
            <person name="Cavanaugh K."/>
            <person name="Michelmore R."/>
        </authorList>
    </citation>
    <scope>NUCLEOTIDE SEQUENCE [LARGE SCALE GENOMIC DNA]</scope>
    <source>
        <strain evidence="1 2">SF5</strain>
    </source>
</reference>
<gene>
    <name evidence="1" type="ORF">CCR75_004794</name>
</gene>
<dbReference type="EMBL" id="SHOA02000018">
    <property type="protein sequence ID" value="TDH66424.1"/>
    <property type="molecule type" value="Genomic_DNA"/>
</dbReference>
<dbReference type="Proteomes" id="UP000294530">
    <property type="component" value="Unassembled WGS sequence"/>
</dbReference>
<dbReference type="RefSeq" id="XP_067815923.1">
    <property type="nucleotide sequence ID" value="XM_067962880.1"/>
</dbReference>
<name>A0A976FH89_BRELC</name>
<comment type="caution">
    <text evidence="1">The sequence shown here is derived from an EMBL/GenBank/DDBJ whole genome shotgun (WGS) entry which is preliminary data.</text>
</comment>
<dbReference type="GeneID" id="94348551"/>
<evidence type="ECO:0000313" key="1">
    <source>
        <dbReference type="EMBL" id="TDH66424.1"/>
    </source>
</evidence>